<feature type="transmembrane region" description="Helical" evidence="1">
    <location>
        <begin position="15"/>
        <end position="33"/>
    </location>
</feature>
<feature type="transmembrane region" description="Helical" evidence="1">
    <location>
        <begin position="223"/>
        <end position="242"/>
    </location>
</feature>
<dbReference type="PANTHER" id="PTHR36840">
    <property type="entry name" value="BLL5714 PROTEIN"/>
    <property type="match status" value="1"/>
</dbReference>
<feature type="transmembrane region" description="Helical" evidence="1">
    <location>
        <begin position="321"/>
        <end position="340"/>
    </location>
</feature>
<dbReference type="AlphaFoldDB" id="A0A1L8MNI8"/>
<evidence type="ECO:0000313" key="2">
    <source>
        <dbReference type="EMBL" id="OJF72312.1"/>
    </source>
</evidence>
<proteinExistence type="predicted"/>
<feature type="transmembrane region" description="Helical" evidence="1">
    <location>
        <begin position="194"/>
        <end position="211"/>
    </location>
</feature>
<dbReference type="InterPro" id="IPR010640">
    <property type="entry name" value="Low_temperature_requirement_A"/>
</dbReference>
<keyword evidence="3" id="KW-1185">Reference proteome</keyword>
<evidence type="ECO:0000256" key="1">
    <source>
        <dbReference type="SAM" id="Phobius"/>
    </source>
</evidence>
<dbReference type="OrthoDB" id="9798526at2"/>
<dbReference type="STRING" id="1856638.A9Q68_01845"/>
<organism evidence="2 3">
    <name type="scientific">Streptococcus bovimastitidis</name>
    <dbReference type="NCBI Taxonomy" id="1856638"/>
    <lineage>
        <taxon>Bacteria</taxon>
        <taxon>Bacillati</taxon>
        <taxon>Bacillota</taxon>
        <taxon>Bacilli</taxon>
        <taxon>Lactobacillales</taxon>
        <taxon>Streptococcaceae</taxon>
        <taxon>Streptococcus</taxon>
    </lineage>
</organism>
<dbReference type="PANTHER" id="PTHR36840:SF1">
    <property type="entry name" value="BLL5714 PROTEIN"/>
    <property type="match status" value="1"/>
</dbReference>
<feature type="transmembrane region" description="Helical" evidence="1">
    <location>
        <begin position="39"/>
        <end position="61"/>
    </location>
</feature>
<protein>
    <submittedName>
        <fullName evidence="2">Low temperature requirement protein LtrA</fullName>
    </submittedName>
</protein>
<feature type="transmembrane region" description="Helical" evidence="1">
    <location>
        <begin position="73"/>
        <end position="95"/>
    </location>
</feature>
<keyword evidence="1" id="KW-0472">Membrane</keyword>
<keyword evidence="1" id="KW-0812">Transmembrane</keyword>
<name>A0A1L8MNI8_9STRE</name>
<feature type="transmembrane region" description="Helical" evidence="1">
    <location>
        <begin position="346"/>
        <end position="367"/>
    </location>
</feature>
<dbReference type="EMBL" id="LZDD01000001">
    <property type="protein sequence ID" value="OJF72312.1"/>
    <property type="molecule type" value="Genomic_DNA"/>
</dbReference>
<feature type="transmembrane region" description="Helical" evidence="1">
    <location>
        <begin position="288"/>
        <end position="309"/>
    </location>
</feature>
<evidence type="ECO:0000313" key="3">
    <source>
        <dbReference type="Proteomes" id="UP000182015"/>
    </source>
</evidence>
<dbReference type="Pfam" id="PF06772">
    <property type="entry name" value="LtrA"/>
    <property type="match status" value="1"/>
</dbReference>
<accession>A0A1L8MNI8</accession>
<dbReference type="RefSeq" id="WP_071792967.1">
    <property type="nucleotide sequence ID" value="NZ_LZDD01000001.1"/>
</dbReference>
<feature type="transmembrane region" description="Helical" evidence="1">
    <location>
        <begin position="163"/>
        <end position="182"/>
    </location>
</feature>
<feature type="transmembrane region" description="Helical" evidence="1">
    <location>
        <begin position="101"/>
        <end position="122"/>
    </location>
</feature>
<feature type="transmembrane region" description="Helical" evidence="1">
    <location>
        <begin position="254"/>
        <end position="276"/>
    </location>
</feature>
<dbReference type="Proteomes" id="UP000182015">
    <property type="component" value="Unassembled WGS sequence"/>
</dbReference>
<reference evidence="3" key="1">
    <citation type="submission" date="2016-06" db="EMBL/GenBank/DDBJ databases">
        <authorList>
            <person name="de Vries S.P.W."/>
            <person name="Hadjirin N.F."/>
            <person name="Lay E.M."/>
            <person name="Zadoks R.N."/>
            <person name="Peacock S.J."/>
            <person name="Parkhill J."/>
            <person name="Grant A.J."/>
            <person name="Mcdougall S."/>
            <person name="Holmes M.A."/>
        </authorList>
    </citation>
    <scope>NUCLEOTIDE SEQUENCE [LARGE SCALE GENOMIC DNA]</scope>
    <source>
        <strain evidence="3">NZ1587</strain>
    </source>
</reference>
<feature type="transmembrane region" description="Helical" evidence="1">
    <location>
        <begin position="134"/>
        <end position="157"/>
    </location>
</feature>
<gene>
    <name evidence="2" type="ORF">A9Q68_01845</name>
</gene>
<sequence length="382" mass="44605">MSEVIKHKRVEFTELFYDLVLVYAIAKSTGMIYQTSHGIVAPIAYLTFLTCLLVLVNTWMIQTVFTNRYGKNSLFNMVIMFLNMAILLLAANMFTTHWQDHFHLFSWMICLQSLSLFLQYLVQYYHEDSDNNDRYLISGFFYILGSRTLFVGIGALLPYHIGIWVYFFGIVFSYFLPIIFGHKMRQVPINFPHLVERISLLVIITFGEMIMKVGEKFSLSHFSAQSLLYFAIVVLLFLYYFCEFDHSIDQTLNTLGLTMIYSHYFIFIGILMLTSALTLAESVNINHNFWICYLYTATVSYFFGIALNNGYNQKQYQWPKTYLIFQASAIIIAFIMSLFLAKELGLVIAIYALLLLIIEVQFLRFYLRKHKDSGDDHPIFLI</sequence>
<comment type="caution">
    <text evidence="2">The sequence shown here is derived from an EMBL/GenBank/DDBJ whole genome shotgun (WGS) entry which is preliminary data.</text>
</comment>
<keyword evidence="1" id="KW-1133">Transmembrane helix</keyword>